<keyword evidence="3" id="KW-0406">Ion transport</keyword>
<dbReference type="PANTHER" id="PTHR38682">
    <property type="entry name" value="V-TYPE ATP SYNTHASE SUBUNIT C"/>
    <property type="match status" value="1"/>
</dbReference>
<dbReference type="InterPro" id="IPR044911">
    <property type="entry name" value="V-type_ATPase_csu/dsu_dom_3"/>
</dbReference>
<sequence length="336" mass="39091">MDRSKFIQASARIRVLEKKLLNQASYQRLVESKSLSEALHILSDSVYQTAIHSLGNDRDYEYVLKQELVKTFKDLYEISPDPGPVDLLSVEYYYHNLKVLAKESMTQQDLETSYVSLGLLDIKKAQDLLNNHEGKIASKSLSRAIKIVEEAMAIYEEWSDPQDIDLYIDRAQIQRMQELVDEMDVDMFRDYIKAYIDFSNIGTFFRNKTKVMDLKFLQKVLYDGGEIPKKDYYDYLNAELDSDSKIFTQTKIAKYVRRGLDVFDEKNSLGQLEAELNRYCMDLIKQSKTMTYGPEVIFSYGLAKEMEIKNLRLILIAKANDIPSESIKERLRDSYV</sequence>
<name>A0A8H2MDC2_9FIRM</name>
<accession>A0A8H2MDC2</accession>
<evidence type="ECO:0000313" key="4">
    <source>
        <dbReference type="EMBL" id="VFB15635.1"/>
    </source>
</evidence>
<keyword evidence="5" id="KW-1185">Reference proteome</keyword>
<dbReference type="NCBIfam" id="NF002266">
    <property type="entry name" value="PRK01198.1-2"/>
    <property type="match status" value="1"/>
</dbReference>
<dbReference type="GO" id="GO:0046961">
    <property type="term" value="F:proton-transporting ATPase activity, rotational mechanism"/>
    <property type="evidence" value="ECO:0007669"/>
    <property type="project" value="InterPro"/>
</dbReference>
<dbReference type="EMBL" id="CAACYI010000001">
    <property type="protein sequence ID" value="VFB15635.1"/>
    <property type="molecule type" value="Genomic_DNA"/>
</dbReference>
<dbReference type="Proteomes" id="UP000377798">
    <property type="component" value="Unassembled WGS sequence"/>
</dbReference>
<dbReference type="PANTHER" id="PTHR38682:SF1">
    <property type="entry name" value="V-TYPE ATP SYNTHASE SUBUNIT C"/>
    <property type="match status" value="1"/>
</dbReference>
<reference evidence="4 5" key="1">
    <citation type="submission" date="2019-02" db="EMBL/GenBank/DDBJ databases">
        <authorList>
            <consortium name="Pathogen Informatics"/>
        </authorList>
    </citation>
    <scope>NUCLEOTIDE SEQUENCE [LARGE SCALE GENOMIC DNA]</scope>
    <source>
        <strain evidence="4 5">3012STDY7089603</strain>
    </source>
</reference>
<keyword evidence="2" id="KW-0813">Transport</keyword>
<dbReference type="Gene3D" id="1.20.1690.10">
    <property type="entry name" value="V-type ATP synthase subunit C domain"/>
    <property type="match status" value="2"/>
</dbReference>
<protein>
    <submittedName>
        <fullName evidence="4">V-type sodium pump subunit C</fullName>
    </submittedName>
</protein>
<dbReference type="InterPro" id="IPR050873">
    <property type="entry name" value="V-ATPase_V0D/AC39_subunit"/>
</dbReference>
<dbReference type="InterPro" id="IPR035067">
    <property type="entry name" value="V-type_ATPase_csu/dsu"/>
</dbReference>
<evidence type="ECO:0000256" key="3">
    <source>
        <dbReference type="ARBA" id="ARBA00023065"/>
    </source>
</evidence>
<dbReference type="InterPro" id="IPR036079">
    <property type="entry name" value="ATPase_csu/dsu_sf"/>
</dbReference>
<evidence type="ECO:0000256" key="1">
    <source>
        <dbReference type="ARBA" id="ARBA00006709"/>
    </source>
</evidence>
<gene>
    <name evidence="4" type="primary">ntpC</name>
    <name evidence="4" type="ORF">NCTC13150_00134</name>
</gene>
<dbReference type="SUPFAM" id="SSF103486">
    <property type="entry name" value="V-type ATP synthase subunit C"/>
    <property type="match status" value="1"/>
</dbReference>
<dbReference type="RefSeq" id="WP_072470273.1">
    <property type="nucleotide sequence ID" value="NZ_CAACYI010000001.1"/>
</dbReference>
<dbReference type="Pfam" id="PF01992">
    <property type="entry name" value="vATP-synt_AC39"/>
    <property type="match status" value="1"/>
</dbReference>
<evidence type="ECO:0000313" key="5">
    <source>
        <dbReference type="Proteomes" id="UP000377798"/>
    </source>
</evidence>
<dbReference type="Gene3D" id="1.10.132.50">
    <property type="entry name" value="ATP synthase (C/AC39) subunit, domain 3"/>
    <property type="match status" value="1"/>
</dbReference>
<evidence type="ECO:0000256" key="2">
    <source>
        <dbReference type="ARBA" id="ARBA00022448"/>
    </source>
</evidence>
<comment type="similarity">
    <text evidence="1">Belongs to the V-ATPase V0D/AC39 subunit family.</text>
</comment>
<dbReference type="InterPro" id="IPR002843">
    <property type="entry name" value="ATPase_V0-cplx_csu/dsu"/>
</dbReference>
<comment type="caution">
    <text evidence="4">The sequence shown here is derived from an EMBL/GenBank/DDBJ whole genome shotgun (WGS) entry which is preliminary data.</text>
</comment>
<dbReference type="AlphaFoldDB" id="A0A8H2MDC2"/>
<organism evidence="4 5">
    <name type="scientific">Urinicoccus massiliensis</name>
    <dbReference type="NCBI Taxonomy" id="1723382"/>
    <lineage>
        <taxon>Bacteria</taxon>
        <taxon>Bacillati</taxon>
        <taxon>Bacillota</taxon>
        <taxon>Tissierellia</taxon>
        <taxon>Tissierellales</taxon>
        <taxon>Peptoniphilaceae</taxon>
        <taxon>Urinicoccus</taxon>
    </lineage>
</organism>
<proteinExistence type="inferred from homology"/>